<keyword evidence="5" id="KW-1185">Reference proteome</keyword>
<evidence type="ECO:0000313" key="4">
    <source>
        <dbReference type="EMBL" id="SDY08084.1"/>
    </source>
</evidence>
<evidence type="ECO:0000256" key="1">
    <source>
        <dbReference type="SAM" id="MobiDB-lite"/>
    </source>
</evidence>
<dbReference type="GO" id="GO:0016757">
    <property type="term" value="F:glycosyltransferase activity"/>
    <property type="evidence" value="ECO:0007669"/>
    <property type="project" value="InterPro"/>
</dbReference>
<dbReference type="Pfam" id="PF00534">
    <property type="entry name" value="Glycos_transf_1"/>
    <property type="match status" value="1"/>
</dbReference>
<protein>
    <submittedName>
        <fullName evidence="4">Spore coat protein SA</fullName>
    </submittedName>
</protein>
<feature type="domain" description="Glycosyltransferase subfamily 4-like N-terminal" evidence="3">
    <location>
        <begin position="32"/>
        <end position="169"/>
    </location>
</feature>
<proteinExistence type="predicted"/>
<evidence type="ECO:0000259" key="2">
    <source>
        <dbReference type="Pfam" id="PF00534"/>
    </source>
</evidence>
<name>A0A1H3GZZ8_9BACI</name>
<evidence type="ECO:0000313" key="5">
    <source>
        <dbReference type="Proteomes" id="UP000198935"/>
    </source>
</evidence>
<organism evidence="4 5">
    <name type="scientific">Evansella caseinilytica</name>
    <dbReference type="NCBI Taxonomy" id="1503961"/>
    <lineage>
        <taxon>Bacteria</taxon>
        <taxon>Bacillati</taxon>
        <taxon>Bacillota</taxon>
        <taxon>Bacilli</taxon>
        <taxon>Bacillales</taxon>
        <taxon>Bacillaceae</taxon>
        <taxon>Evansella</taxon>
    </lineage>
</organism>
<feature type="domain" description="Glycosyl transferase family 1" evidence="2">
    <location>
        <begin position="186"/>
        <end position="356"/>
    </location>
</feature>
<dbReference type="InterPro" id="IPR028098">
    <property type="entry name" value="Glyco_trans_4-like_N"/>
</dbReference>
<accession>A0A1H3GZZ8</accession>
<dbReference type="STRING" id="1503961.SAMN05421736_101316"/>
<dbReference type="SUPFAM" id="SSF53756">
    <property type="entry name" value="UDP-Glycosyltransferase/glycogen phosphorylase"/>
    <property type="match status" value="1"/>
</dbReference>
<sequence length="522" mass="56864">MKVLIISTEKLPVPPIKGGAIQTYISGAVPSLSKKHTITILGKNDPELPNQETANGVAYVRVPGRLLETYREGVVDYVSKHSFDLIHIFNRPRLVVPVRQAAPNARIVLSMHNNMFKREKIDPQEASAAIAQLDKIITISNYIGSEIAKHFPEAHPKLQTIYSGVDLTRFVPAYSDQGRKLRASVRKAHQLEQKQVILFAGRLSANKGADVLLRAMPLLTKKHPNIALVLMGSKGFSDNRVSDYIAYIRSLASRLSVPVITTGFVHPQEIQNWFAAADIFVCPSQWEEPLARVHYEAMAAGLPIVTTARGGNPEIMEVGKNGFIVENPEDPQQFAAHLSTLLSNPALCREMGQYGRSIAEKNHHWSRVVNDIAAVWDEIADNIANNVPAGSTASVGGEVVPELVSEGAPSAGETNDSELAFDSDSAVAAADLPDSEGVSPAGETNDPDSSAEAAVASAELTDSEAETLEGEQSDDTPKSEEARFTQEDIVLFSIQNLATKPWIAKPVKQKKVYQLKNYNKNK</sequence>
<gene>
    <name evidence="4" type="ORF">SAMN05421736_101316</name>
</gene>
<feature type="compositionally biased region" description="Basic and acidic residues" evidence="1">
    <location>
        <begin position="475"/>
        <end position="484"/>
    </location>
</feature>
<dbReference type="Pfam" id="PF13439">
    <property type="entry name" value="Glyco_transf_4"/>
    <property type="match status" value="1"/>
</dbReference>
<dbReference type="PANTHER" id="PTHR12526">
    <property type="entry name" value="GLYCOSYLTRANSFERASE"/>
    <property type="match status" value="1"/>
</dbReference>
<dbReference type="AlphaFoldDB" id="A0A1H3GZZ8"/>
<evidence type="ECO:0000259" key="3">
    <source>
        <dbReference type="Pfam" id="PF13439"/>
    </source>
</evidence>
<dbReference type="OrthoDB" id="139410at2"/>
<feature type="compositionally biased region" description="Acidic residues" evidence="1">
    <location>
        <begin position="461"/>
        <end position="474"/>
    </location>
</feature>
<dbReference type="EMBL" id="FNPI01000001">
    <property type="protein sequence ID" value="SDY08084.1"/>
    <property type="molecule type" value="Genomic_DNA"/>
</dbReference>
<dbReference type="Proteomes" id="UP000198935">
    <property type="component" value="Unassembled WGS sequence"/>
</dbReference>
<keyword evidence="4" id="KW-0946">Virion</keyword>
<reference evidence="5" key="1">
    <citation type="submission" date="2016-10" db="EMBL/GenBank/DDBJ databases">
        <authorList>
            <person name="Varghese N."/>
            <person name="Submissions S."/>
        </authorList>
    </citation>
    <scope>NUCLEOTIDE SEQUENCE [LARGE SCALE GENOMIC DNA]</scope>
    <source>
        <strain evidence="5">SP</strain>
    </source>
</reference>
<keyword evidence="4" id="KW-0167">Capsid protein</keyword>
<dbReference type="CDD" id="cd03801">
    <property type="entry name" value="GT4_PimA-like"/>
    <property type="match status" value="1"/>
</dbReference>
<dbReference type="InterPro" id="IPR001296">
    <property type="entry name" value="Glyco_trans_1"/>
</dbReference>
<dbReference type="Gene3D" id="3.40.50.2000">
    <property type="entry name" value="Glycogen Phosphorylase B"/>
    <property type="match status" value="2"/>
</dbReference>
<feature type="region of interest" description="Disordered" evidence="1">
    <location>
        <begin position="458"/>
        <end position="484"/>
    </location>
</feature>
<dbReference type="PANTHER" id="PTHR12526:SF638">
    <property type="entry name" value="SPORE COAT PROTEIN SA"/>
    <property type="match status" value="1"/>
</dbReference>